<sequence length="64" mass="7265">MPPNFLFEPQPRKPQTQTQTQTRSNQAGSFDAPLDPAHLVSVPGYHSQIAFSMRLKMDIRLHFG</sequence>
<name>A0ABR2HLC8_9PEZI</name>
<comment type="caution">
    <text evidence="2">The sequence shown here is derived from an EMBL/GenBank/DDBJ whole genome shotgun (WGS) entry which is preliminary data.</text>
</comment>
<keyword evidence="3" id="KW-1185">Reference proteome</keyword>
<reference evidence="2 3" key="1">
    <citation type="journal article" date="2024" name="IMA Fungus">
        <title>Apiospora arundinis, a panoply of carbohydrate-active enzymes and secondary metabolites.</title>
        <authorList>
            <person name="Sorensen T."/>
            <person name="Petersen C."/>
            <person name="Muurmann A.T."/>
            <person name="Christiansen J.V."/>
            <person name="Brundto M.L."/>
            <person name="Overgaard C.K."/>
            <person name="Boysen A.T."/>
            <person name="Wollenberg R.D."/>
            <person name="Larsen T.O."/>
            <person name="Sorensen J.L."/>
            <person name="Nielsen K.L."/>
            <person name="Sondergaard T.E."/>
        </authorList>
    </citation>
    <scope>NUCLEOTIDE SEQUENCE [LARGE SCALE GENOMIC DNA]</scope>
    <source>
        <strain evidence="2 3">AAU 773</strain>
    </source>
</reference>
<evidence type="ECO:0000256" key="1">
    <source>
        <dbReference type="SAM" id="MobiDB-lite"/>
    </source>
</evidence>
<accession>A0ABR2HLC8</accession>
<feature type="region of interest" description="Disordered" evidence="1">
    <location>
        <begin position="1"/>
        <end position="35"/>
    </location>
</feature>
<dbReference type="EMBL" id="JAPCWZ010000010">
    <property type="protein sequence ID" value="KAK8848841.1"/>
    <property type="molecule type" value="Genomic_DNA"/>
</dbReference>
<organism evidence="2 3">
    <name type="scientific">Apiospora arundinis</name>
    <dbReference type="NCBI Taxonomy" id="335852"/>
    <lineage>
        <taxon>Eukaryota</taxon>
        <taxon>Fungi</taxon>
        <taxon>Dikarya</taxon>
        <taxon>Ascomycota</taxon>
        <taxon>Pezizomycotina</taxon>
        <taxon>Sordariomycetes</taxon>
        <taxon>Xylariomycetidae</taxon>
        <taxon>Amphisphaeriales</taxon>
        <taxon>Apiosporaceae</taxon>
        <taxon>Apiospora</taxon>
    </lineage>
</organism>
<protein>
    <submittedName>
        <fullName evidence="2">Uncharacterized protein</fullName>
    </submittedName>
</protein>
<proteinExistence type="predicted"/>
<gene>
    <name evidence="2" type="ORF">PGQ11_015321</name>
</gene>
<evidence type="ECO:0000313" key="2">
    <source>
        <dbReference type="EMBL" id="KAK8848841.1"/>
    </source>
</evidence>
<evidence type="ECO:0000313" key="3">
    <source>
        <dbReference type="Proteomes" id="UP001390339"/>
    </source>
</evidence>
<dbReference type="Proteomes" id="UP001390339">
    <property type="component" value="Unassembled WGS sequence"/>
</dbReference>